<proteinExistence type="inferred from homology"/>
<keyword evidence="4 6" id="KW-1133">Transmembrane helix</keyword>
<accession>A0AAW7XDH1</accession>
<dbReference type="PANTHER" id="PTHR43701">
    <property type="entry name" value="MEMBRANE TRANSPORTER PROTEIN MJ0441-RELATED"/>
    <property type="match status" value="1"/>
</dbReference>
<keyword evidence="3 6" id="KW-0812">Transmembrane</keyword>
<comment type="similarity">
    <text evidence="2 6">Belongs to the 4-toluene sulfonate uptake permease (TSUP) (TC 2.A.102) family.</text>
</comment>
<dbReference type="InterPro" id="IPR002781">
    <property type="entry name" value="TM_pro_TauE-like"/>
</dbReference>
<feature type="transmembrane region" description="Helical" evidence="6">
    <location>
        <begin position="72"/>
        <end position="92"/>
    </location>
</feature>
<feature type="transmembrane region" description="Helical" evidence="6">
    <location>
        <begin position="203"/>
        <end position="222"/>
    </location>
</feature>
<name>A0AAW7XDH1_9GAMM</name>
<dbReference type="PANTHER" id="PTHR43701:SF5">
    <property type="entry name" value="MEMBRANE TRANSPORTER PROTEIN-RELATED"/>
    <property type="match status" value="1"/>
</dbReference>
<dbReference type="GO" id="GO:0005886">
    <property type="term" value="C:plasma membrane"/>
    <property type="evidence" value="ECO:0007669"/>
    <property type="project" value="UniProtKB-SubCell"/>
</dbReference>
<evidence type="ECO:0000256" key="6">
    <source>
        <dbReference type="RuleBase" id="RU363041"/>
    </source>
</evidence>
<feature type="transmembrane region" description="Helical" evidence="6">
    <location>
        <begin position="234"/>
        <end position="252"/>
    </location>
</feature>
<dbReference type="InterPro" id="IPR051598">
    <property type="entry name" value="TSUP/Inactive_protease-like"/>
</dbReference>
<dbReference type="EMBL" id="JAUOPB010000016">
    <property type="protein sequence ID" value="MDO6424616.1"/>
    <property type="molecule type" value="Genomic_DNA"/>
</dbReference>
<comment type="caution">
    <text evidence="7">The sequence shown here is derived from an EMBL/GenBank/DDBJ whole genome shotgun (WGS) entry which is preliminary data.</text>
</comment>
<evidence type="ECO:0000256" key="4">
    <source>
        <dbReference type="ARBA" id="ARBA00022989"/>
    </source>
</evidence>
<dbReference type="AlphaFoldDB" id="A0AAW7XDH1"/>
<keyword evidence="6" id="KW-1003">Cell membrane</keyword>
<gene>
    <name evidence="7" type="ORF">Q4521_19160</name>
</gene>
<evidence type="ECO:0000256" key="3">
    <source>
        <dbReference type="ARBA" id="ARBA00022692"/>
    </source>
</evidence>
<dbReference type="RefSeq" id="WP_216065800.1">
    <property type="nucleotide sequence ID" value="NZ_JAHKPP010000050.1"/>
</dbReference>
<dbReference type="Proteomes" id="UP001169760">
    <property type="component" value="Unassembled WGS sequence"/>
</dbReference>
<organism evidence="7 8">
    <name type="scientific">Saccharophagus degradans</name>
    <dbReference type="NCBI Taxonomy" id="86304"/>
    <lineage>
        <taxon>Bacteria</taxon>
        <taxon>Pseudomonadati</taxon>
        <taxon>Pseudomonadota</taxon>
        <taxon>Gammaproteobacteria</taxon>
        <taxon>Cellvibrionales</taxon>
        <taxon>Cellvibrionaceae</taxon>
        <taxon>Saccharophagus</taxon>
    </lineage>
</organism>
<evidence type="ECO:0000313" key="7">
    <source>
        <dbReference type="EMBL" id="MDO6424616.1"/>
    </source>
</evidence>
<keyword evidence="5 6" id="KW-0472">Membrane</keyword>
<evidence type="ECO:0000256" key="1">
    <source>
        <dbReference type="ARBA" id="ARBA00004141"/>
    </source>
</evidence>
<feature type="transmembrane region" description="Helical" evidence="6">
    <location>
        <begin position="31"/>
        <end position="60"/>
    </location>
</feature>
<feature type="transmembrane region" description="Helical" evidence="6">
    <location>
        <begin position="176"/>
        <end position="197"/>
    </location>
</feature>
<dbReference type="Pfam" id="PF01925">
    <property type="entry name" value="TauE"/>
    <property type="match status" value="1"/>
</dbReference>
<sequence>MLEHVLLFFISLIANMLSAMAGGGAGLLQLPALIFLGLPFSVALATHKIATVALGVGATLKHSQQNHTRWPVALIMLGFGLPGVFVGAKAVLSIPEPVAKVSLGILTAGLGVYSIFKKQLGQHYTPKNANTLGHFLGGLGLFVLGFLNGALSSGTGLFVTLWLVTWYGFDYKRATAYTMILVGMFWNGTGALTFALLAEVQWAWLPMLLLGSLLGGYFGAAVAIKHGNPLIKKVFEVVTILVGLSLIYNGLIA</sequence>
<evidence type="ECO:0000313" key="8">
    <source>
        <dbReference type="Proteomes" id="UP001169760"/>
    </source>
</evidence>
<comment type="subcellular location">
    <subcellularLocation>
        <location evidence="6">Cell membrane</location>
        <topology evidence="6">Multi-pass membrane protein</topology>
    </subcellularLocation>
    <subcellularLocation>
        <location evidence="1">Membrane</location>
        <topology evidence="1">Multi-pass membrane protein</topology>
    </subcellularLocation>
</comment>
<evidence type="ECO:0000256" key="5">
    <source>
        <dbReference type="ARBA" id="ARBA00023136"/>
    </source>
</evidence>
<protein>
    <recommendedName>
        <fullName evidence="6">Probable membrane transporter protein</fullName>
    </recommendedName>
</protein>
<evidence type="ECO:0000256" key="2">
    <source>
        <dbReference type="ARBA" id="ARBA00009142"/>
    </source>
</evidence>
<reference evidence="7" key="1">
    <citation type="submission" date="2023-07" db="EMBL/GenBank/DDBJ databases">
        <title>Genome content predicts the carbon catabolic preferences of heterotrophic bacteria.</title>
        <authorList>
            <person name="Gralka M."/>
        </authorList>
    </citation>
    <scope>NUCLEOTIDE SEQUENCE</scope>
    <source>
        <strain evidence="7">I3M17_2</strain>
    </source>
</reference>
<feature type="transmembrane region" description="Helical" evidence="6">
    <location>
        <begin position="98"/>
        <end position="116"/>
    </location>
</feature>